<evidence type="ECO:0000313" key="4">
    <source>
        <dbReference type="Proteomes" id="UP001500457"/>
    </source>
</evidence>
<evidence type="ECO:0000256" key="1">
    <source>
        <dbReference type="SAM" id="MobiDB-lite"/>
    </source>
</evidence>
<comment type="caution">
    <text evidence="3">The sequence shown here is derived from an EMBL/GenBank/DDBJ whole genome shotgun (WGS) entry which is preliminary data.</text>
</comment>
<feature type="transmembrane region" description="Helical" evidence="2">
    <location>
        <begin position="96"/>
        <end position="114"/>
    </location>
</feature>
<dbReference type="Proteomes" id="UP001500457">
    <property type="component" value="Unassembled WGS sequence"/>
</dbReference>
<proteinExistence type="predicted"/>
<keyword evidence="4" id="KW-1185">Reference proteome</keyword>
<evidence type="ECO:0000313" key="3">
    <source>
        <dbReference type="EMBL" id="GAA4884557.1"/>
    </source>
</evidence>
<reference evidence="4" key="1">
    <citation type="journal article" date="2019" name="Int. J. Syst. Evol. Microbiol.">
        <title>The Global Catalogue of Microorganisms (GCM) 10K type strain sequencing project: providing services to taxonomists for standard genome sequencing and annotation.</title>
        <authorList>
            <consortium name="The Broad Institute Genomics Platform"/>
            <consortium name="The Broad Institute Genome Sequencing Center for Infectious Disease"/>
            <person name="Wu L."/>
            <person name="Ma J."/>
        </authorList>
    </citation>
    <scope>NUCLEOTIDE SEQUENCE [LARGE SCALE GENOMIC DNA]</scope>
    <source>
        <strain evidence="4">JCM 17983</strain>
    </source>
</reference>
<name>A0ABP9ERZ9_9PSEU</name>
<gene>
    <name evidence="3" type="ORF">GCM10023203_40760</name>
</gene>
<accession>A0ABP9ERZ9</accession>
<feature type="region of interest" description="Disordered" evidence="1">
    <location>
        <begin position="1"/>
        <end position="40"/>
    </location>
</feature>
<feature type="transmembrane region" description="Helical" evidence="2">
    <location>
        <begin position="151"/>
        <end position="175"/>
    </location>
</feature>
<dbReference type="EMBL" id="BAABHQ010000012">
    <property type="protein sequence ID" value="GAA4884557.1"/>
    <property type="molecule type" value="Genomic_DNA"/>
</dbReference>
<sequence length="329" mass="32645">MTTVQPPRHRAPAGTREPHPSGPVVSLRPVGTEDASVEPPTAPISRAALHAAAGMRGAPAGPVAAPAMPPAMPSAMPRPAGHAAPVAMPVAAPRNGLGIAGLVLGLCGLVVGLIPLLGMGAILLGVVGLVLGLVGVARARRGAATNTGTAVTGVVACVLAVALGIWGLVIVANAFTELDRDLSAIGATTPAASAPAAPAAPATTAVGFGQTFTYADGLAVSVSEPASYDPSRYAAGNSNPYAYSVTVRITNNTGAAFDPVLLQAAMSTGGAPASQIFDAETGTPPQNQLQPGRTMTYEVAFSTTTNSGEAQVDITPSFDHEPAVFTGTL</sequence>
<keyword evidence="2" id="KW-0472">Membrane</keyword>
<keyword evidence="2" id="KW-0812">Transmembrane</keyword>
<feature type="transmembrane region" description="Helical" evidence="2">
    <location>
        <begin position="120"/>
        <end position="139"/>
    </location>
</feature>
<dbReference type="RefSeq" id="WP_274232589.1">
    <property type="nucleotide sequence ID" value="NZ_BAABHQ010000012.1"/>
</dbReference>
<organism evidence="3 4">
    <name type="scientific">Actinomycetospora straminea</name>
    <dbReference type="NCBI Taxonomy" id="663607"/>
    <lineage>
        <taxon>Bacteria</taxon>
        <taxon>Bacillati</taxon>
        <taxon>Actinomycetota</taxon>
        <taxon>Actinomycetes</taxon>
        <taxon>Pseudonocardiales</taxon>
        <taxon>Pseudonocardiaceae</taxon>
        <taxon>Actinomycetospora</taxon>
    </lineage>
</organism>
<evidence type="ECO:0008006" key="5">
    <source>
        <dbReference type="Google" id="ProtNLM"/>
    </source>
</evidence>
<keyword evidence="2" id="KW-1133">Transmembrane helix</keyword>
<protein>
    <recommendedName>
        <fullName evidence="5">DUF4352 domain-containing protein</fullName>
    </recommendedName>
</protein>
<evidence type="ECO:0000256" key="2">
    <source>
        <dbReference type="SAM" id="Phobius"/>
    </source>
</evidence>